<dbReference type="Pfam" id="PF10551">
    <property type="entry name" value="MULE"/>
    <property type="match status" value="1"/>
</dbReference>
<dbReference type="AlphaFoldDB" id="A0A8T0L0K6"/>
<evidence type="ECO:0000259" key="2">
    <source>
        <dbReference type="Pfam" id="PF10551"/>
    </source>
</evidence>
<dbReference type="PANTHER" id="PTHR31973:SF187">
    <property type="entry name" value="MUTATOR TRANSPOSASE MUDRA PROTEIN"/>
    <property type="match status" value="1"/>
</dbReference>
<evidence type="ECO:0000259" key="3">
    <source>
        <dbReference type="Pfam" id="PF26130"/>
    </source>
</evidence>
<protein>
    <recommendedName>
        <fullName evidence="6">MULE transposase domain-containing protein</fullName>
    </recommendedName>
</protein>
<reference evidence="4 5" key="1">
    <citation type="submission" date="2020-05" db="EMBL/GenBank/DDBJ databases">
        <title>Vigna angularis (adzuki bean) Var. LongXiaoDou No. 4 denovo assembly.</title>
        <authorList>
            <person name="Xiang H."/>
        </authorList>
    </citation>
    <scope>NUCLEOTIDE SEQUENCE [LARGE SCALE GENOMIC DNA]</scope>
    <source>
        <tissue evidence="4">Leaf</tissue>
    </source>
</reference>
<name>A0A8T0L0K6_PHAAN</name>
<dbReference type="PANTHER" id="PTHR31973">
    <property type="entry name" value="POLYPROTEIN, PUTATIVE-RELATED"/>
    <property type="match status" value="1"/>
</dbReference>
<feature type="domain" description="MULE transposase" evidence="2">
    <location>
        <begin position="593"/>
        <end position="689"/>
    </location>
</feature>
<dbReference type="InterPro" id="IPR004332">
    <property type="entry name" value="Transposase_MuDR"/>
</dbReference>
<dbReference type="Proteomes" id="UP000743370">
    <property type="component" value="Unassembled WGS sequence"/>
</dbReference>
<dbReference type="InterPro" id="IPR018289">
    <property type="entry name" value="MULE_transposase_dom"/>
</dbReference>
<sequence length="712" mass="80196">MDEDIEVVFHHRGKLVNDGKLKYEGGETSRFMFDPDVWSYFVVVSVVKSLGYHGLKDMWYSIGGASVLEDKLEPLCDDTGALHMVNLARLNGEVHVFLIHPVSEPDVIHMLEYVGNDEGQVEERGDVDCEEVEVDAVMEEEVVRVEEVGGVLEEMGNVDGEEQEMGEQVLVEAVMEEEVVSVEEVCGVSEEMGEQVEVEAVMEEKVDGVEEVCGVLEEIGEQVEVEAAMEEEVDGVEEVCGVLEEMGEQVEVEAVMEEEVDGVEEENEVEGYVEIQSWNSSFENGSGDGNNECLEGLVDVNVGCDIDDDIHADFEGNVEVEVQSMSNDSSEPCSSVSSDSMFDVNVEGGNDRGLSDDEWESEQLISGAESDEDDTDVEGYGTFATFVLPKSVVDFKWEVGTYFAEKQDILEAIKSYALDNGRNIKFVKNDKQRMRFKCVGAKGKFPWRLYCGYMKAVKTWQLRTMLDNHTCSREFNLKLIDAKWLSKKIQKTIRDNPTVKGVDIREKVQRKWNIGISRCMAYRAKNIATEQIDGSFKEKYKRLYDYAHELVAKNPGSTVKLKVEDVGGKVIFKRFYVCLKACKDSFMSCRPIIGLDGAFLKGKYGGELLTAVGRDGNEQMLPIAYCVVEVDNKDSWRWFLELLVDDLGGAELCFSFTFISDQQKGLLHAIDELLPLVDQRFCVRHMYANFRKKYPGKNLKRLMWRAATATHP</sequence>
<organism evidence="4 5">
    <name type="scientific">Phaseolus angularis</name>
    <name type="common">Azuki bean</name>
    <name type="synonym">Vigna angularis</name>
    <dbReference type="NCBI Taxonomy" id="3914"/>
    <lineage>
        <taxon>Eukaryota</taxon>
        <taxon>Viridiplantae</taxon>
        <taxon>Streptophyta</taxon>
        <taxon>Embryophyta</taxon>
        <taxon>Tracheophyta</taxon>
        <taxon>Spermatophyta</taxon>
        <taxon>Magnoliopsida</taxon>
        <taxon>eudicotyledons</taxon>
        <taxon>Gunneridae</taxon>
        <taxon>Pentapetalae</taxon>
        <taxon>rosids</taxon>
        <taxon>fabids</taxon>
        <taxon>Fabales</taxon>
        <taxon>Fabaceae</taxon>
        <taxon>Papilionoideae</taxon>
        <taxon>50 kb inversion clade</taxon>
        <taxon>NPAAA clade</taxon>
        <taxon>indigoferoid/millettioid clade</taxon>
        <taxon>Phaseoleae</taxon>
        <taxon>Vigna</taxon>
    </lineage>
</organism>
<dbReference type="InterPro" id="IPR058594">
    <property type="entry name" value="PB1-like_dom_pln"/>
</dbReference>
<evidence type="ECO:0000313" key="5">
    <source>
        <dbReference type="Proteomes" id="UP000743370"/>
    </source>
</evidence>
<evidence type="ECO:0000313" key="4">
    <source>
        <dbReference type="EMBL" id="KAG2404638.1"/>
    </source>
</evidence>
<dbReference type="KEGG" id="var:108320400"/>
<dbReference type="EMBL" id="JABFOF010000002">
    <property type="protein sequence ID" value="KAG2404638.1"/>
    <property type="molecule type" value="Genomic_DNA"/>
</dbReference>
<evidence type="ECO:0008006" key="6">
    <source>
        <dbReference type="Google" id="ProtNLM"/>
    </source>
</evidence>
<proteinExistence type="predicted"/>
<comment type="caution">
    <text evidence="4">The sequence shown here is derived from an EMBL/GenBank/DDBJ whole genome shotgun (WGS) entry which is preliminary data.</text>
</comment>
<evidence type="ECO:0000259" key="1">
    <source>
        <dbReference type="Pfam" id="PF03108"/>
    </source>
</evidence>
<dbReference type="Pfam" id="PF03108">
    <property type="entry name" value="DBD_Tnp_Mut"/>
    <property type="match status" value="1"/>
</dbReference>
<feature type="domain" description="PB1-like" evidence="3">
    <location>
        <begin position="1"/>
        <end position="98"/>
    </location>
</feature>
<dbReference type="Pfam" id="PF26130">
    <property type="entry name" value="PB1-like"/>
    <property type="match status" value="1"/>
</dbReference>
<feature type="domain" description="Transposase MuDR plant" evidence="1">
    <location>
        <begin position="394"/>
        <end position="450"/>
    </location>
</feature>
<dbReference type="OrthoDB" id="125347at2759"/>
<gene>
    <name evidence="4" type="ORF">HKW66_Vig0115600</name>
</gene>
<accession>A0A8T0L0K6</accession>